<protein>
    <submittedName>
        <fullName evidence="1">Uncharacterized protein</fullName>
    </submittedName>
</protein>
<dbReference type="AlphaFoldDB" id="A0A0A9F510"/>
<accession>A0A0A9F510</accession>
<sequence>MLRHTQGQRRRSPRLGHALLLRRTRAQPRMPLTLISFFFIHLHPSI</sequence>
<evidence type="ECO:0000313" key="1">
    <source>
        <dbReference type="EMBL" id="JAE08085.1"/>
    </source>
</evidence>
<reference evidence="1" key="2">
    <citation type="journal article" date="2015" name="Data Brief">
        <title>Shoot transcriptome of the giant reed, Arundo donax.</title>
        <authorList>
            <person name="Barrero R.A."/>
            <person name="Guerrero F.D."/>
            <person name="Moolhuijzen P."/>
            <person name="Goolsby J.A."/>
            <person name="Tidwell J."/>
            <person name="Bellgard S.E."/>
            <person name="Bellgard M.I."/>
        </authorList>
    </citation>
    <scope>NUCLEOTIDE SEQUENCE</scope>
    <source>
        <tissue evidence="1">Shoot tissue taken approximately 20 cm above the soil surface</tissue>
    </source>
</reference>
<proteinExistence type="predicted"/>
<name>A0A0A9F510_ARUDO</name>
<dbReference type="EMBL" id="GBRH01189811">
    <property type="protein sequence ID" value="JAE08085.1"/>
    <property type="molecule type" value="Transcribed_RNA"/>
</dbReference>
<reference evidence="1" key="1">
    <citation type="submission" date="2014-09" db="EMBL/GenBank/DDBJ databases">
        <authorList>
            <person name="Magalhaes I.L.F."/>
            <person name="Oliveira U."/>
            <person name="Santos F.R."/>
            <person name="Vidigal T.H.D.A."/>
            <person name="Brescovit A.D."/>
            <person name="Santos A.J."/>
        </authorList>
    </citation>
    <scope>NUCLEOTIDE SEQUENCE</scope>
    <source>
        <tissue evidence="1">Shoot tissue taken approximately 20 cm above the soil surface</tissue>
    </source>
</reference>
<organism evidence="1">
    <name type="scientific">Arundo donax</name>
    <name type="common">Giant reed</name>
    <name type="synonym">Donax arundinaceus</name>
    <dbReference type="NCBI Taxonomy" id="35708"/>
    <lineage>
        <taxon>Eukaryota</taxon>
        <taxon>Viridiplantae</taxon>
        <taxon>Streptophyta</taxon>
        <taxon>Embryophyta</taxon>
        <taxon>Tracheophyta</taxon>
        <taxon>Spermatophyta</taxon>
        <taxon>Magnoliopsida</taxon>
        <taxon>Liliopsida</taxon>
        <taxon>Poales</taxon>
        <taxon>Poaceae</taxon>
        <taxon>PACMAD clade</taxon>
        <taxon>Arundinoideae</taxon>
        <taxon>Arundineae</taxon>
        <taxon>Arundo</taxon>
    </lineage>
</organism>